<dbReference type="Gramene" id="CMP078CT">
    <property type="protein sequence ID" value="CMP078CT"/>
    <property type="gene ID" value="CMP078C"/>
</dbReference>
<evidence type="ECO:0000256" key="8">
    <source>
        <dbReference type="RuleBase" id="RU003679"/>
    </source>
</evidence>
<protein>
    <recommendedName>
        <fullName evidence="3 7">Beta-galactosidase</fullName>
        <ecNumber evidence="3 7">3.2.1.23</ecNumber>
    </recommendedName>
</protein>
<feature type="domain" description="Glycoside hydrolase 35 catalytic" evidence="9">
    <location>
        <begin position="17"/>
        <end position="342"/>
    </location>
</feature>
<dbReference type="eggNOG" id="KOG0496">
    <property type="taxonomic scope" value="Eukaryota"/>
</dbReference>
<dbReference type="GeneID" id="16995982"/>
<keyword evidence="12" id="KW-1185">Reference proteome</keyword>
<dbReference type="PANTHER" id="PTHR23421">
    <property type="entry name" value="BETA-GALACTOSIDASE RELATED"/>
    <property type="match status" value="1"/>
</dbReference>
<evidence type="ECO:0000256" key="4">
    <source>
        <dbReference type="ARBA" id="ARBA00022729"/>
    </source>
</evidence>
<dbReference type="EMBL" id="AP006498">
    <property type="protein sequence ID" value="BAM81731.1"/>
    <property type="molecule type" value="Genomic_DNA"/>
</dbReference>
<dbReference type="InterPro" id="IPR008979">
    <property type="entry name" value="Galactose-bd-like_sf"/>
</dbReference>
<dbReference type="KEGG" id="cme:CYME_CMP078C"/>
<dbReference type="SUPFAM" id="SSF49785">
    <property type="entry name" value="Galactose-binding domain-like"/>
    <property type="match status" value="1"/>
</dbReference>
<evidence type="ECO:0000256" key="2">
    <source>
        <dbReference type="ARBA" id="ARBA00009809"/>
    </source>
</evidence>
<dbReference type="InterPro" id="IPR048913">
    <property type="entry name" value="BetaGal_gal-bd"/>
</dbReference>
<dbReference type="InterPro" id="IPR001944">
    <property type="entry name" value="Glycoside_Hdrlase_35"/>
</dbReference>
<dbReference type="InterPro" id="IPR019801">
    <property type="entry name" value="Glyco_hydro_35_CS"/>
</dbReference>
<dbReference type="AlphaFoldDB" id="M1UUZ6"/>
<dbReference type="PROSITE" id="PS01182">
    <property type="entry name" value="GLYCOSYL_HYDROL_F35"/>
    <property type="match status" value="1"/>
</dbReference>
<dbReference type="Gene3D" id="3.20.20.80">
    <property type="entry name" value="Glycosidases"/>
    <property type="match status" value="1"/>
</dbReference>
<evidence type="ECO:0000256" key="3">
    <source>
        <dbReference type="ARBA" id="ARBA00012756"/>
    </source>
</evidence>
<evidence type="ECO:0000313" key="11">
    <source>
        <dbReference type="EMBL" id="BAM81731.1"/>
    </source>
</evidence>
<gene>
    <name evidence="11" type="ORF">CYME_CMP078C</name>
</gene>
<comment type="similarity">
    <text evidence="2 8">Belongs to the glycosyl hydrolase 35 family.</text>
</comment>
<feature type="domain" description="Beta-galactosidase galactose-binding" evidence="10">
    <location>
        <begin position="636"/>
        <end position="724"/>
    </location>
</feature>
<organism evidence="11 12">
    <name type="scientific">Cyanidioschyzon merolae (strain NIES-3377 / 10D)</name>
    <name type="common">Unicellular red alga</name>
    <dbReference type="NCBI Taxonomy" id="280699"/>
    <lineage>
        <taxon>Eukaryota</taxon>
        <taxon>Rhodophyta</taxon>
        <taxon>Bangiophyceae</taxon>
        <taxon>Cyanidiales</taxon>
        <taxon>Cyanidiaceae</taxon>
        <taxon>Cyanidioschyzon</taxon>
    </lineage>
</organism>
<comment type="catalytic activity">
    <reaction evidence="1 7">
        <text>Hydrolysis of terminal non-reducing beta-D-galactose residues in beta-D-galactosides.</text>
        <dbReference type="EC" id="3.2.1.23"/>
    </reaction>
</comment>
<evidence type="ECO:0000256" key="5">
    <source>
        <dbReference type="ARBA" id="ARBA00022801"/>
    </source>
</evidence>
<dbReference type="Pfam" id="PF01301">
    <property type="entry name" value="Glyco_hydro_35"/>
    <property type="match status" value="1"/>
</dbReference>
<evidence type="ECO:0000256" key="1">
    <source>
        <dbReference type="ARBA" id="ARBA00001412"/>
    </source>
</evidence>
<evidence type="ECO:0000313" key="12">
    <source>
        <dbReference type="Proteomes" id="UP000007014"/>
    </source>
</evidence>
<dbReference type="RefSeq" id="XP_005537767.1">
    <property type="nucleotide sequence ID" value="XM_005537710.1"/>
</dbReference>
<dbReference type="PRINTS" id="PR00742">
    <property type="entry name" value="GLHYDRLASE35"/>
</dbReference>
<keyword evidence="4" id="KW-0732">Signal</keyword>
<dbReference type="OMA" id="AGHNYMT"/>
<dbReference type="InterPro" id="IPR031330">
    <property type="entry name" value="Gly_Hdrlase_35_cat"/>
</dbReference>
<dbReference type="HOGENOM" id="CLU_007853_4_0_1"/>
<accession>M1UUZ6</accession>
<proteinExistence type="inferred from homology"/>
<dbReference type="OrthoDB" id="2883at2759"/>
<evidence type="ECO:0000256" key="7">
    <source>
        <dbReference type="RuleBase" id="RU000675"/>
    </source>
</evidence>
<sequence length="777" mass="88516">MSWNSERREITYDSRSLRINGKPFFCLSGAVHYVRSHPSAWPQIFRCMRRDGLNTVETYVFWGDHEFEPPEMPDAEPRADFSGPRDLVRFLRCAKLHGLNAILRLGPYVCAEVNYGGFPWWLRQVCEKGSSKPVRFRTWDPAYCAQVERWLKYLVDHVLKPARVFAPQGGPVILAQIENEYAMIAESYGPDGQQYLDWIASLANQLALGVPLVMCYGASQRESGRVIETINAFYAHEHVESLRRAQGANPQPLLWTECWTGWYDVWGAPHHRRDAADLAYAVLRFLAAGGAGINYYMYFGGTNWRRENTMYLQATSYDYDAPLNEYVMETTKSRHLRRLHESIQPFLSDRDGVLDMSRLELKVFEGERRAILYERSTVSGDADHRSEESVRCVFDSADIRVHLALELREIIVNAASRDTGQDLRWRMLPEPPPLRAALSDTSATLATIPDLVDATAGTSDYAWYILRCPTAQGSGLLQLEVADFGRVWRRKAVDQGDDAERQPLEWAAAGPEPPVEDRFPNAWNSTEYGYGIVEVGAIDCHEEYVVLVSSLGMVKGDWQLPPGYGMARERKGLLRASYRSDVTFADDEWRDALVVGFAAGLRGERIRSVIEGDADAYPYLWTPQKAALSGRRFSWPRWYRASLAIPPPNADETEGIILDLYESGVEKGWIYMNGEPCGRHWRVHGTMPKNGFLRQGDQEAPIEQVGHGQPTQRYFYIPPWHLHAKGRPSTLVIFDEHANGEYREFEPHRLRVYRAVLRVVESTPTSDNESKSEAFIV</sequence>
<dbReference type="STRING" id="280699.M1UUZ6"/>
<evidence type="ECO:0000259" key="9">
    <source>
        <dbReference type="Pfam" id="PF01301"/>
    </source>
</evidence>
<name>M1UUZ6_CYAM1</name>
<keyword evidence="6 7" id="KW-0326">Glycosidase</keyword>
<dbReference type="Pfam" id="PF21467">
    <property type="entry name" value="BetaGal_gal-bd"/>
    <property type="match status" value="1"/>
</dbReference>
<dbReference type="GO" id="GO:0005975">
    <property type="term" value="P:carbohydrate metabolic process"/>
    <property type="evidence" value="ECO:0007669"/>
    <property type="project" value="InterPro"/>
</dbReference>
<reference evidence="11 12" key="2">
    <citation type="journal article" date="2007" name="BMC Biol.">
        <title>A 100%-complete sequence reveals unusually simple genomic features in the hot-spring red alga Cyanidioschyzon merolae.</title>
        <authorList>
            <person name="Nozaki H."/>
            <person name="Takano H."/>
            <person name="Misumi O."/>
            <person name="Terasawa K."/>
            <person name="Matsuzaki M."/>
            <person name="Maruyama S."/>
            <person name="Nishida K."/>
            <person name="Yagisawa F."/>
            <person name="Yoshida Y."/>
            <person name="Fujiwara T."/>
            <person name="Takio S."/>
            <person name="Tamura K."/>
            <person name="Chung S.J."/>
            <person name="Nakamura S."/>
            <person name="Kuroiwa H."/>
            <person name="Tanaka K."/>
            <person name="Sato N."/>
            <person name="Kuroiwa T."/>
        </authorList>
    </citation>
    <scope>NUCLEOTIDE SEQUENCE [LARGE SCALE GENOMIC DNA]</scope>
    <source>
        <strain evidence="11 12">10D</strain>
    </source>
</reference>
<dbReference type="FunFam" id="3.20.20.80:FF:000006">
    <property type="entry name" value="Beta-galactosidase"/>
    <property type="match status" value="1"/>
</dbReference>
<dbReference type="SUPFAM" id="SSF51445">
    <property type="entry name" value="(Trans)glycosidases"/>
    <property type="match status" value="1"/>
</dbReference>
<evidence type="ECO:0000256" key="6">
    <source>
        <dbReference type="ARBA" id="ARBA00023295"/>
    </source>
</evidence>
<dbReference type="EC" id="3.2.1.23" evidence="3 7"/>
<dbReference type="Proteomes" id="UP000007014">
    <property type="component" value="Chromosome 16"/>
</dbReference>
<reference evidence="11 12" key="1">
    <citation type="journal article" date="2004" name="Nature">
        <title>Genome sequence of the ultrasmall unicellular red alga Cyanidioschyzon merolae 10D.</title>
        <authorList>
            <person name="Matsuzaki M."/>
            <person name="Misumi O."/>
            <person name="Shin-i T."/>
            <person name="Maruyama S."/>
            <person name="Takahara M."/>
            <person name="Miyagishima S."/>
            <person name="Mori T."/>
            <person name="Nishida K."/>
            <person name="Yagisawa F."/>
            <person name="Nishida K."/>
            <person name="Yoshida Y."/>
            <person name="Nishimura Y."/>
            <person name="Nakao S."/>
            <person name="Kobayashi T."/>
            <person name="Momoyama Y."/>
            <person name="Higashiyama T."/>
            <person name="Minoda A."/>
            <person name="Sano M."/>
            <person name="Nomoto H."/>
            <person name="Oishi K."/>
            <person name="Hayashi H."/>
            <person name="Ohta F."/>
            <person name="Nishizaka S."/>
            <person name="Haga S."/>
            <person name="Miura S."/>
            <person name="Morishita T."/>
            <person name="Kabeya Y."/>
            <person name="Terasawa K."/>
            <person name="Suzuki Y."/>
            <person name="Ishii Y."/>
            <person name="Asakawa S."/>
            <person name="Takano H."/>
            <person name="Ohta N."/>
            <person name="Kuroiwa H."/>
            <person name="Tanaka K."/>
            <person name="Shimizu N."/>
            <person name="Sugano S."/>
            <person name="Sato N."/>
            <person name="Nozaki H."/>
            <person name="Ogasawara N."/>
            <person name="Kohara Y."/>
            <person name="Kuroiwa T."/>
        </authorList>
    </citation>
    <scope>NUCLEOTIDE SEQUENCE [LARGE SCALE GENOMIC DNA]</scope>
    <source>
        <strain evidence="11 12">10D</strain>
    </source>
</reference>
<evidence type="ECO:0000259" key="10">
    <source>
        <dbReference type="Pfam" id="PF21467"/>
    </source>
</evidence>
<dbReference type="InterPro" id="IPR017853">
    <property type="entry name" value="GH"/>
</dbReference>
<dbReference type="GO" id="GO:0004565">
    <property type="term" value="F:beta-galactosidase activity"/>
    <property type="evidence" value="ECO:0007669"/>
    <property type="project" value="UniProtKB-EC"/>
</dbReference>
<keyword evidence="5 7" id="KW-0378">Hydrolase</keyword>